<proteinExistence type="predicted"/>
<sequence>MVLAKEDNRGDKFLVAYITADKAIKESSIKRTLAEHLPDYMIPIAYKRVDSMPLTPNGKVDKKALAKLEVAIKSTKEFVAPRNEIEKKLAKIFQEVLNVERVGIYDNFFELGGHSLLATQLVSRIRSELEIELPLKELFGINTLEELANELIIIDLLVNNDIENEIEDEIEEVF</sequence>
<dbReference type="Pfam" id="PF00550">
    <property type="entry name" value="PP-binding"/>
    <property type="match status" value="1"/>
</dbReference>
<protein>
    <submittedName>
        <fullName evidence="4">COG1020: Non-ribosomal peptide synthetase modules and related proteins</fullName>
    </submittedName>
</protein>
<dbReference type="EMBL" id="FPHE01000027">
    <property type="protein sequence ID" value="SFV52021.1"/>
    <property type="molecule type" value="Genomic_DNA"/>
</dbReference>
<keyword evidence="2" id="KW-0597">Phosphoprotein</keyword>
<accession>A0A1W1BEP9</accession>
<evidence type="ECO:0000259" key="3">
    <source>
        <dbReference type="PROSITE" id="PS50075"/>
    </source>
</evidence>
<dbReference type="InterPro" id="IPR025110">
    <property type="entry name" value="AMP-bd_C"/>
</dbReference>
<dbReference type="InterPro" id="IPR006162">
    <property type="entry name" value="Ppantetheine_attach_site"/>
</dbReference>
<keyword evidence="1" id="KW-0596">Phosphopantetheine</keyword>
<dbReference type="Pfam" id="PF13193">
    <property type="entry name" value="AMP-binding_C"/>
    <property type="match status" value="1"/>
</dbReference>
<evidence type="ECO:0000256" key="1">
    <source>
        <dbReference type="ARBA" id="ARBA00022450"/>
    </source>
</evidence>
<dbReference type="PANTHER" id="PTHR44845:SF6">
    <property type="entry name" value="BETA-ALANINE-ACTIVATING ENZYME"/>
    <property type="match status" value="1"/>
</dbReference>
<dbReference type="FunFam" id="1.10.1200.10:FF:000005">
    <property type="entry name" value="Nonribosomal peptide synthetase 1"/>
    <property type="match status" value="1"/>
</dbReference>
<dbReference type="SUPFAM" id="SSF47336">
    <property type="entry name" value="ACP-like"/>
    <property type="match status" value="1"/>
</dbReference>
<dbReference type="SUPFAM" id="SSF56801">
    <property type="entry name" value="Acetyl-CoA synthetase-like"/>
    <property type="match status" value="1"/>
</dbReference>
<dbReference type="PANTHER" id="PTHR44845">
    <property type="entry name" value="CARRIER DOMAIN-CONTAINING PROTEIN"/>
    <property type="match status" value="1"/>
</dbReference>
<organism evidence="4">
    <name type="scientific">hydrothermal vent metagenome</name>
    <dbReference type="NCBI Taxonomy" id="652676"/>
    <lineage>
        <taxon>unclassified sequences</taxon>
        <taxon>metagenomes</taxon>
        <taxon>ecological metagenomes</taxon>
    </lineage>
</organism>
<dbReference type="AlphaFoldDB" id="A0A1W1BEP9"/>
<dbReference type="InterPro" id="IPR009081">
    <property type="entry name" value="PP-bd_ACP"/>
</dbReference>
<evidence type="ECO:0000313" key="4">
    <source>
        <dbReference type="EMBL" id="SFV52021.1"/>
    </source>
</evidence>
<dbReference type="Gene3D" id="1.10.1200.10">
    <property type="entry name" value="ACP-like"/>
    <property type="match status" value="1"/>
</dbReference>
<evidence type="ECO:0000256" key="2">
    <source>
        <dbReference type="ARBA" id="ARBA00022553"/>
    </source>
</evidence>
<dbReference type="Gene3D" id="3.30.300.30">
    <property type="match status" value="1"/>
</dbReference>
<gene>
    <name evidence="4" type="ORF">MNB_SV-12-155</name>
</gene>
<reference evidence="4" key="1">
    <citation type="submission" date="2016-10" db="EMBL/GenBank/DDBJ databases">
        <authorList>
            <person name="de Groot N.N."/>
        </authorList>
    </citation>
    <scope>NUCLEOTIDE SEQUENCE</scope>
</reference>
<name>A0A1W1BEP9_9ZZZZ</name>
<feature type="domain" description="Carrier" evidence="3">
    <location>
        <begin position="80"/>
        <end position="155"/>
    </location>
</feature>
<dbReference type="PROSITE" id="PS50075">
    <property type="entry name" value="CARRIER"/>
    <property type="match status" value="1"/>
</dbReference>
<dbReference type="InterPro" id="IPR045851">
    <property type="entry name" value="AMP-bd_C_sf"/>
</dbReference>
<dbReference type="InterPro" id="IPR036736">
    <property type="entry name" value="ACP-like_sf"/>
</dbReference>
<dbReference type="PROSITE" id="PS00012">
    <property type="entry name" value="PHOSPHOPANTETHEINE"/>
    <property type="match status" value="1"/>
</dbReference>